<protein>
    <submittedName>
        <fullName evidence="2">Uncharacterized protein</fullName>
    </submittedName>
</protein>
<accession>A0A2P5WEV2</accession>
<dbReference type="EMBL" id="KZ667894">
    <property type="protein sequence ID" value="PPR89596.1"/>
    <property type="molecule type" value="Genomic_DNA"/>
</dbReference>
<reference evidence="2 3" key="1">
    <citation type="submission" date="2015-01" db="EMBL/GenBank/DDBJ databases">
        <title>Genome of allotetraploid Gossypium barbadense reveals genomic plasticity and fiber elongation in cotton evolution.</title>
        <authorList>
            <person name="Chen X."/>
            <person name="Liu X."/>
            <person name="Zhao B."/>
            <person name="Zheng H."/>
            <person name="Hu Y."/>
            <person name="Lu G."/>
            <person name="Yang C."/>
            <person name="Chen J."/>
            <person name="Shan C."/>
            <person name="Zhang L."/>
            <person name="Zhou Y."/>
            <person name="Wang L."/>
            <person name="Guo W."/>
            <person name="Bai Y."/>
            <person name="Ruan J."/>
            <person name="Shangguan X."/>
            <person name="Mao Y."/>
            <person name="Jiang J."/>
            <person name="Zhu Y."/>
            <person name="Lei J."/>
            <person name="Kang H."/>
            <person name="Chen S."/>
            <person name="He X."/>
            <person name="Wang R."/>
            <person name="Wang Y."/>
            <person name="Chen J."/>
            <person name="Wang L."/>
            <person name="Yu S."/>
            <person name="Wang B."/>
            <person name="Wei J."/>
            <person name="Song S."/>
            <person name="Lu X."/>
            <person name="Gao Z."/>
            <person name="Gu W."/>
            <person name="Deng X."/>
            <person name="Ma D."/>
            <person name="Wang S."/>
            <person name="Liang W."/>
            <person name="Fang L."/>
            <person name="Cai C."/>
            <person name="Zhu X."/>
            <person name="Zhou B."/>
            <person name="Zhang Y."/>
            <person name="Chen Z."/>
            <person name="Xu S."/>
            <person name="Zhu R."/>
            <person name="Wang S."/>
            <person name="Zhang T."/>
            <person name="Zhao G."/>
        </authorList>
    </citation>
    <scope>NUCLEOTIDE SEQUENCE [LARGE SCALE GENOMIC DNA]</scope>
    <source>
        <strain evidence="3">cv. Xinhai21</strain>
        <tissue evidence="2">Leaf</tissue>
    </source>
</reference>
<proteinExistence type="predicted"/>
<evidence type="ECO:0000256" key="1">
    <source>
        <dbReference type="SAM" id="MobiDB-lite"/>
    </source>
</evidence>
<gene>
    <name evidence="2" type="ORF">GOBAR_AA31092</name>
</gene>
<dbReference type="AlphaFoldDB" id="A0A2P5WEV2"/>
<evidence type="ECO:0000313" key="3">
    <source>
        <dbReference type="Proteomes" id="UP000239757"/>
    </source>
</evidence>
<dbReference type="Proteomes" id="UP000239757">
    <property type="component" value="Unassembled WGS sequence"/>
</dbReference>
<feature type="region of interest" description="Disordered" evidence="1">
    <location>
        <begin position="1"/>
        <end position="27"/>
    </location>
</feature>
<name>A0A2P5WEV2_GOSBA</name>
<evidence type="ECO:0000313" key="2">
    <source>
        <dbReference type="EMBL" id="PPR89596.1"/>
    </source>
</evidence>
<sequence>MPSEKSDWWVNGDTVENQPRRGRTKRGRGQRLLMEVLLAWGHRGVGSSHAVPWKLKKGVKGGKVELNELGQIGVELS</sequence>
<organism evidence="2 3">
    <name type="scientific">Gossypium barbadense</name>
    <name type="common">Sea Island cotton</name>
    <name type="synonym">Hibiscus barbadensis</name>
    <dbReference type="NCBI Taxonomy" id="3634"/>
    <lineage>
        <taxon>Eukaryota</taxon>
        <taxon>Viridiplantae</taxon>
        <taxon>Streptophyta</taxon>
        <taxon>Embryophyta</taxon>
        <taxon>Tracheophyta</taxon>
        <taxon>Spermatophyta</taxon>
        <taxon>Magnoliopsida</taxon>
        <taxon>eudicotyledons</taxon>
        <taxon>Gunneridae</taxon>
        <taxon>Pentapetalae</taxon>
        <taxon>rosids</taxon>
        <taxon>malvids</taxon>
        <taxon>Malvales</taxon>
        <taxon>Malvaceae</taxon>
        <taxon>Malvoideae</taxon>
        <taxon>Gossypium</taxon>
    </lineage>
</organism>